<keyword evidence="1" id="KW-1133">Transmembrane helix</keyword>
<dbReference type="EMBL" id="CAAALY010258442">
    <property type="protein sequence ID" value="VEL38625.1"/>
    <property type="molecule type" value="Genomic_DNA"/>
</dbReference>
<sequence length="253" mass="28547">MKKNYCLTWYNRYQQNAMFCSCLVGPEEEVRKDTLENGRIKRMSCLRADYSQVLLSLDVNQGRRGVRTCLIIYPDINQPPLAECTTSAMTWDSNAIILLVIFIVFVIVHICQPAQTYYTSNKVAFYFFNSVTSGPGSEYIIKLVGWYQRDEEVYARFLVWFGSGNRDHVPFLDTRGSIASTLKKTYLCSNGLPRLNLSPSEWAEYCGRLFGQASSLWRQMHTSVGPSNGPLTANSPTSCPNNFPFAICAFAGG</sequence>
<evidence type="ECO:0000313" key="2">
    <source>
        <dbReference type="EMBL" id="VEL38625.1"/>
    </source>
</evidence>
<gene>
    <name evidence="2" type="ORF">PXEA_LOCUS32065</name>
</gene>
<keyword evidence="3" id="KW-1185">Reference proteome</keyword>
<organism evidence="2 3">
    <name type="scientific">Protopolystoma xenopodis</name>
    <dbReference type="NCBI Taxonomy" id="117903"/>
    <lineage>
        <taxon>Eukaryota</taxon>
        <taxon>Metazoa</taxon>
        <taxon>Spiralia</taxon>
        <taxon>Lophotrochozoa</taxon>
        <taxon>Platyhelminthes</taxon>
        <taxon>Monogenea</taxon>
        <taxon>Polyopisthocotylea</taxon>
        <taxon>Polystomatidea</taxon>
        <taxon>Polystomatidae</taxon>
        <taxon>Protopolystoma</taxon>
    </lineage>
</organism>
<keyword evidence="1" id="KW-0812">Transmembrane</keyword>
<dbReference type="AlphaFoldDB" id="A0A448XK57"/>
<proteinExistence type="predicted"/>
<name>A0A448XK57_9PLAT</name>
<keyword evidence="1" id="KW-0472">Membrane</keyword>
<evidence type="ECO:0000313" key="3">
    <source>
        <dbReference type="Proteomes" id="UP000784294"/>
    </source>
</evidence>
<evidence type="ECO:0000256" key="1">
    <source>
        <dbReference type="SAM" id="Phobius"/>
    </source>
</evidence>
<accession>A0A448XK57</accession>
<reference evidence="2" key="1">
    <citation type="submission" date="2018-11" db="EMBL/GenBank/DDBJ databases">
        <authorList>
            <consortium name="Pathogen Informatics"/>
        </authorList>
    </citation>
    <scope>NUCLEOTIDE SEQUENCE</scope>
</reference>
<dbReference type="Proteomes" id="UP000784294">
    <property type="component" value="Unassembled WGS sequence"/>
</dbReference>
<feature type="transmembrane region" description="Helical" evidence="1">
    <location>
        <begin position="95"/>
        <end position="112"/>
    </location>
</feature>
<protein>
    <submittedName>
        <fullName evidence="2">Uncharacterized protein</fullName>
    </submittedName>
</protein>
<comment type="caution">
    <text evidence="2">The sequence shown here is derived from an EMBL/GenBank/DDBJ whole genome shotgun (WGS) entry which is preliminary data.</text>
</comment>